<dbReference type="FunFam" id="1.10.3330.10:FF:000001">
    <property type="entry name" value="2-oxo-4-hydroxy-4-carboxy-5-ureidoimidazoline decarboxylase"/>
    <property type="match status" value="1"/>
</dbReference>
<evidence type="ECO:0000259" key="13">
    <source>
        <dbReference type="Pfam" id="PF09349"/>
    </source>
</evidence>
<dbReference type="InterPro" id="IPR036778">
    <property type="entry name" value="OHCU_decarboxylase_sf"/>
</dbReference>
<dbReference type="GO" id="GO:0019628">
    <property type="term" value="P:urate catabolic process"/>
    <property type="evidence" value="ECO:0007669"/>
    <property type="project" value="TreeGrafter"/>
</dbReference>
<sequence length="172" mass="19285">MAKGMKIEEVNSLINDECVDVFKNIVECFPQVAKAICTQRPFRSAEHMADVAGKYLDQLPTEGKEEVLKLHPDLAGRLADEGKLTSESTKEQKSAGLDKLSAQEKIKMNQLNTSYREKFGFPFVICARENKVEAILQGLEARLKNTRDNELGTGINEVKKICRLRIDDLVTS</sequence>
<accession>A0AAD7ZP29</accession>
<comment type="caution">
    <text evidence="14">The sequence shown here is derived from an EMBL/GenBank/DDBJ whole genome shotgun (WGS) entry which is preliminary data.</text>
</comment>
<organism evidence="14 15">
    <name type="scientific">Diploptera punctata</name>
    <name type="common">Pacific beetle cockroach</name>
    <dbReference type="NCBI Taxonomy" id="6984"/>
    <lineage>
        <taxon>Eukaryota</taxon>
        <taxon>Metazoa</taxon>
        <taxon>Ecdysozoa</taxon>
        <taxon>Arthropoda</taxon>
        <taxon>Hexapoda</taxon>
        <taxon>Insecta</taxon>
        <taxon>Pterygota</taxon>
        <taxon>Neoptera</taxon>
        <taxon>Polyneoptera</taxon>
        <taxon>Dictyoptera</taxon>
        <taxon>Blattodea</taxon>
        <taxon>Blaberoidea</taxon>
        <taxon>Blaberidae</taxon>
        <taxon>Diplopterinae</taxon>
        <taxon>Diploptera</taxon>
    </lineage>
</organism>
<reference evidence="14" key="1">
    <citation type="journal article" date="2023" name="IScience">
        <title>Live-bearing cockroach genome reveals convergent evolutionary mechanisms linked to viviparity in insects and beyond.</title>
        <authorList>
            <person name="Fouks B."/>
            <person name="Harrison M.C."/>
            <person name="Mikhailova A.A."/>
            <person name="Marchal E."/>
            <person name="English S."/>
            <person name="Carruthers M."/>
            <person name="Jennings E.C."/>
            <person name="Chiamaka E.L."/>
            <person name="Frigard R.A."/>
            <person name="Pippel M."/>
            <person name="Attardo G.M."/>
            <person name="Benoit J.B."/>
            <person name="Bornberg-Bauer E."/>
            <person name="Tobe S.S."/>
        </authorList>
    </citation>
    <scope>NUCLEOTIDE SEQUENCE</scope>
    <source>
        <strain evidence="14">Stay&amp;Tobe</strain>
    </source>
</reference>
<dbReference type="EC" id="4.1.1.97" evidence="6"/>
<evidence type="ECO:0000256" key="10">
    <source>
        <dbReference type="ARBA" id="ARBA00023239"/>
    </source>
</evidence>
<gene>
    <name evidence="14" type="ORF">L9F63_021715</name>
</gene>
<comment type="catalytic activity">
    <reaction evidence="1">
        <text>5-hydroxy-2-oxo-4-ureido-2,5-dihydro-1H-imidazole-5-carboxylate + H(+) = (S)-allantoin + CO2</text>
        <dbReference type="Rhea" id="RHEA:26301"/>
        <dbReference type="ChEBI" id="CHEBI:15378"/>
        <dbReference type="ChEBI" id="CHEBI:15678"/>
        <dbReference type="ChEBI" id="CHEBI:16526"/>
        <dbReference type="ChEBI" id="CHEBI:58639"/>
        <dbReference type="EC" id="4.1.1.97"/>
    </reaction>
</comment>
<keyword evidence="9" id="KW-0576">Peroxisome</keyword>
<evidence type="ECO:0000256" key="6">
    <source>
        <dbReference type="ARBA" id="ARBA00012257"/>
    </source>
</evidence>
<evidence type="ECO:0000256" key="4">
    <source>
        <dbReference type="ARBA" id="ARBA00004754"/>
    </source>
</evidence>
<proteinExistence type="inferred from homology"/>
<evidence type="ECO:0000256" key="9">
    <source>
        <dbReference type="ARBA" id="ARBA00023140"/>
    </source>
</evidence>
<evidence type="ECO:0000256" key="8">
    <source>
        <dbReference type="ARBA" id="ARBA00022793"/>
    </source>
</evidence>
<comment type="subcellular location">
    <subcellularLocation>
        <location evidence="3">Peroxisome</location>
    </subcellularLocation>
</comment>
<reference evidence="14" key="2">
    <citation type="submission" date="2023-05" db="EMBL/GenBank/DDBJ databases">
        <authorList>
            <person name="Fouks B."/>
        </authorList>
    </citation>
    <scope>NUCLEOTIDE SEQUENCE</scope>
    <source>
        <strain evidence="14">Stay&amp;Tobe</strain>
        <tissue evidence="14">Testes</tissue>
    </source>
</reference>
<dbReference type="PANTHER" id="PTHR43466:SF1">
    <property type="entry name" value="2-OXO-4-HYDROXY-4-CARBOXY-5-UREIDOIMIDAZOLINE DECARBOXYLASE-RELATED"/>
    <property type="match status" value="1"/>
</dbReference>
<dbReference type="NCBIfam" id="TIGR03164">
    <property type="entry name" value="UHCUDC"/>
    <property type="match status" value="1"/>
</dbReference>
<evidence type="ECO:0000256" key="12">
    <source>
        <dbReference type="ARBA" id="ARBA00032116"/>
    </source>
</evidence>
<keyword evidence="10" id="KW-0456">Lyase</keyword>
<feature type="domain" description="Oxo-4-hydroxy-4-carboxy-5-ureidoimidazoline decarboxylase" evidence="13">
    <location>
        <begin position="11"/>
        <end position="166"/>
    </location>
</feature>
<dbReference type="GO" id="GO:0005777">
    <property type="term" value="C:peroxisome"/>
    <property type="evidence" value="ECO:0007669"/>
    <property type="project" value="UniProtKB-SubCell"/>
</dbReference>
<evidence type="ECO:0000256" key="11">
    <source>
        <dbReference type="ARBA" id="ARBA00030624"/>
    </source>
</evidence>
<name>A0AAD7ZP29_DIPPU</name>
<comment type="pathway">
    <text evidence="4">Purine metabolism; urate degradation; (S)-allantoin from urate: step 3/3.</text>
</comment>
<dbReference type="Proteomes" id="UP001233999">
    <property type="component" value="Unassembled WGS sequence"/>
</dbReference>
<keyword evidence="8" id="KW-0210">Decarboxylase</keyword>
<dbReference type="GO" id="GO:0051997">
    <property type="term" value="F:2-oxo-4-hydroxy-4-carboxy-5-ureidoimidazoline decarboxylase activity"/>
    <property type="evidence" value="ECO:0007669"/>
    <property type="project" value="UniProtKB-EC"/>
</dbReference>
<evidence type="ECO:0000256" key="1">
    <source>
        <dbReference type="ARBA" id="ARBA00001163"/>
    </source>
</evidence>
<keyword evidence="7" id="KW-0659">Purine metabolism</keyword>
<dbReference type="PANTHER" id="PTHR43466">
    <property type="entry name" value="2-OXO-4-HYDROXY-4-CARBOXY-5-UREIDOIMIDAZOLINE DECARBOXYLASE-RELATED"/>
    <property type="match status" value="1"/>
</dbReference>
<evidence type="ECO:0000313" key="14">
    <source>
        <dbReference type="EMBL" id="KAJ9583941.1"/>
    </source>
</evidence>
<dbReference type="EMBL" id="JASPKZ010007493">
    <property type="protein sequence ID" value="KAJ9583941.1"/>
    <property type="molecule type" value="Genomic_DNA"/>
</dbReference>
<evidence type="ECO:0000256" key="3">
    <source>
        <dbReference type="ARBA" id="ARBA00004275"/>
    </source>
</evidence>
<evidence type="ECO:0000313" key="15">
    <source>
        <dbReference type="Proteomes" id="UP001233999"/>
    </source>
</evidence>
<dbReference type="InterPro" id="IPR017580">
    <property type="entry name" value="OHCU_decarboxylase-1"/>
</dbReference>
<dbReference type="GO" id="GO:0006144">
    <property type="term" value="P:purine nucleobase metabolic process"/>
    <property type="evidence" value="ECO:0007669"/>
    <property type="project" value="UniProtKB-KW"/>
</dbReference>
<evidence type="ECO:0000256" key="5">
    <source>
        <dbReference type="ARBA" id="ARBA00005793"/>
    </source>
</evidence>
<keyword evidence="15" id="KW-1185">Reference proteome</keyword>
<dbReference type="GO" id="GO:0000255">
    <property type="term" value="P:allantoin metabolic process"/>
    <property type="evidence" value="ECO:0007669"/>
    <property type="project" value="InterPro"/>
</dbReference>
<dbReference type="Pfam" id="PF09349">
    <property type="entry name" value="OHCU_decarbox"/>
    <property type="match status" value="1"/>
</dbReference>
<comment type="similarity">
    <text evidence="5">Belongs to the OHCU decarboxylase family.</text>
</comment>
<dbReference type="InterPro" id="IPR018020">
    <property type="entry name" value="OHCU_decarboxylase"/>
</dbReference>
<protein>
    <recommendedName>
        <fullName evidence="6">2-oxo-4-hydroxy-4-carboxy-5-ureidoimidazoline decarboxylase</fullName>
        <ecNumber evidence="6">4.1.1.97</ecNumber>
    </recommendedName>
    <alternativeName>
        <fullName evidence="12">Parahox neighbor</fullName>
    </alternativeName>
    <alternativeName>
        <fullName evidence="11">Ureidoimidazoline (2-oxo-4-hydroxy-4-carboxy-5-) decarboxylase</fullName>
    </alternativeName>
</protein>
<comment type="function">
    <text evidence="2">Catalyzes the stereoselective decarboxylation of 2-oxo-4-hydroxy-4-carboxy-5-ureidoimidazoline (OHCU) to (S)-allantoin.</text>
</comment>
<dbReference type="AlphaFoldDB" id="A0AAD7ZP29"/>
<evidence type="ECO:0000256" key="7">
    <source>
        <dbReference type="ARBA" id="ARBA00022631"/>
    </source>
</evidence>
<evidence type="ECO:0000256" key="2">
    <source>
        <dbReference type="ARBA" id="ARBA00002506"/>
    </source>
</evidence>
<dbReference type="Gene3D" id="1.10.3330.10">
    <property type="entry name" value="Oxo-4-hydroxy-4-carboxy-5-ureidoimidazoline decarboxylase"/>
    <property type="match status" value="1"/>
</dbReference>
<dbReference type="SUPFAM" id="SSF158694">
    <property type="entry name" value="UraD-Like"/>
    <property type="match status" value="1"/>
</dbReference>